<dbReference type="GO" id="GO:0045905">
    <property type="term" value="P:positive regulation of translational termination"/>
    <property type="evidence" value="ECO:0007669"/>
    <property type="project" value="TreeGrafter"/>
</dbReference>
<dbReference type="GO" id="GO:0016706">
    <property type="term" value="F:2-oxoglutarate-dependent dioxygenase activity"/>
    <property type="evidence" value="ECO:0007669"/>
    <property type="project" value="TreeGrafter"/>
</dbReference>
<comment type="caution">
    <text evidence="2">The sequence shown here is derived from an EMBL/GenBank/DDBJ whole genome shotgun (WGS) entry which is preliminary data.</text>
</comment>
<keyword evidence="3" id="KW-1185">Reference proteome</keyword>
<dbReference type="SMART" id="SM00558">
    <property type="entry name" value="JmjC"/>
    <property type="match status" value="1"/>
</dbReference>
<feature type="domain" description="JmjC" evidence="1">
    <location>
        <begin position="118"/>
        <end position="274"/>
    </location>
</feature>
<evidence type="ECO:0000313" key="2">
    <source>
        <dbReference type="EMBL" id="CDH51481.1"/>
    </source>
</evidence>
<protein>
    <submittedName>
        <fullName evidence="2">Jmjc domain-containing protein 4-like</fullName>
    </submittedName>
</protein>
<dbReference type="AlphaFoldDB" id="A0A068RR99"/>
<dbReference type="SUPFAM" id="SSF51197">
    <property type="entry name" value="Clavaminate synthase-like"/>
    <property type="match status" value="1"/>
</dbReference>
<dbReference type="InterPro" id="IPR050910">
    <property type="entry name" value="JMJD6_ArgDemeth/LysHydrox"/>
</dbReference>
<reference evidence="2" key="1">
    <citation type="submission" date="2013-08" db="EMBL/GenBank/DDBJ databases">
        <title>Gene expansion shapes genome architecture in the human pathogen Lichtheimia corymbifera: an evolutionary genomics analysis in the ancient terrestrial Mucorales (Mucoromycotina).</title>
        <authorList>
            <person name="Schwartze V.U."/>
            <person name="Winter S."/>
            <person name="Shelest E."/>
            <person name="Marcet-Houben M."/>
            <person name="Horn F."/>
            <person name="Wehner S."/>
            <person name="Hoffmann K."/>
            <person name="Riege K."/>
            <person name="Sammeth M."/>
            <person name="Nowrousian M."/>
            <person name="Valiante V."/>
            <person name="Linde J."/>
            <person name="Jacobsen I.D."/>
            <person name="Marz M."/>
            <person name="Brakhage A.A."/>
            <person name="Gabaldon T."/>
            <person name="Bocker S."/>
            <person name="Voigt K."/>
        </authorList>
    </citation>
    <scope>NUCLEOTIDE SEQUENCE [LARGE SCALE GENOMIC DNA]</scope>
    <source>
        <strain evidence="2">FSU 9682</strain>
    </source>
</reference>
<sequence length="394" mass="46214">MHEAAMESVPYYEEPPSYDHFLQNHLLPNRPALIGPALTKDWRARKEWVEPTNAIGAHAPAMQPRLDYLREQFGEAKVTVADCQEREFNDQKRVDMKFEEFMDMFSSGRYYLKDWHMVKAFPNYHAYKVPDIFADDWMNEYWPTREDKDDYQFVYIGGDSTFTPLHADVYRSYSWSSNICGIKKWTLFPPGQEDLLKDRLNNFAYDIRSIDESQFPNFEKARRIVLYQRDGETLFVPSGWFHQVENIGSTISINHNWSNACNLEATFQSLSSDLEDVRRSIDDVREEMSPMEFVGRCQWLLLLHSGWDWSILLELLLCVSRRLGQQKDWVFQPDPTWQVQQIRKVIDTLRENEGQALTTYLEEKNLGSCIDDIEQELVKAILHGSCNSNKATTT</sequence>
<accession>A0A068RR99</accession>
<dbReference type="PROSITE" id="PS51184">
    <property type="entry name" value="JMJC"/>
    <property type="match status" value="1"/>
</dbReference>
<dbReference type="GO" id="GO:0005737">
    <property type="term" value="C:cytoplasm"/>
    <property type="evidence" value="ECO:0007669"/>
    <property type="project" value="TreeGrafter"/>
</dbReference>
<organism evidence="2 3">
    <name type="scientific">Lichtheimia corymbifera JMRC:FSU:9682</name>
    <dbReference type="NCBI Taxonomy" id="1263082"/>
    <lineage>
        <taxon>Eukaryota</taxon>
        <taxon>Fungi</taxon>
        <taxon>Fungi incertae sedis</taxon>
        <taxon>Mucoromycota</taxon>
        <taxon>Mucoromycotina</taxon>
        <taxon>Mucoromycetes</taxon>
        <taxon>Mucorales</taxon>
        <taxon>Lichtheimiaceae</taxon>
        <taxon>Lichtheimia</taxon>
    </lineage>
</organism>
<name>A0A068RR99_9FUNG</name>
<dbReference type="GO" id="GO:0043565">
    <property type="term" value="F:sequence-specific DNA binding"/>
    <property type="evidence" value="ECO:0007669"/>
    <property type="project" value="TreeGrafter"/>
</dbReference>
<dbReference type="PANTHER" id="PTHR12480:SF6">
    <property type="entry name" value="2-OXOGLUTARATE AND IRON-DEPENDENT OXYGENASE JMJD4"/>
    <property type="match status" value="1"/>
</dbReference>
<evidence type="ECO:0000313" key="3">
    <source>
        <dbReference type="Proteomes" id="UP000027586"/>
    </source>
</evidence>
<dbReference type="EMBL" id="CBTN010000010">
    <property type="protein sequence ID" value="CDH51481.1"/>
    <property type="molecule type" value="Genomic_DNA"/>
</dbReference>
<dbReference type="Gene3D" id="2.60.120.650">
    <property type="entry name" value="Cupin"/>
    <property type="match status" value="1"/>
</dbReference>
<dbReference type="InterPro" id="IPR003347">
    <property type="entry name" value="JmjC_dom"/>
</dbReference>
<dbReference type="PANTHER" id="PTHR12480">
    <property type="entry name" value="ARGININE DEMETHYLASE AND LYSYL-HYDROXYLASE JMJD"/>
    <property type="match status" value="1"/>
</dbReference>
<dbReference type="VEuPathDB" id="FungiDB:LCOR_03079.1"/>
<dbReference type="GO" id="GO:0005634">
    <property type="term" value="C:nucleus"/>
    <property type="evidence" value="ECO:0007669"/>
    <property type="project" value="TreeGrafter"/>
</dbReference>
<evidence type="ECO:0000259" key="1">
    <source>
        <dbReference type="PROSITE" id="PS51184"/>
    </source>
</evidence>
<proteinExistence type="predicted"/>
<dbReference type="STRING" id="1263082.A0A068RR99"/>
<dbReference type="Proteomes" id="UP000027586">
    <property type="component" value="Unassembled WGS sequence"/>
</dbReference>
<dbReference type="InterPro" id="IPR041667">
    <property type="entry name" value="Cupin_8"/>
</dbReference>
<dbReference type="Pfam" id="PF13621">
    <property type="entry name" value="Cupin_8"/>
    <property type="match status" value="1"/>
</dbReference>
<dbReference type="OrthoDB" id="424465at2759"/>
<gene>
    <name evidence="2" type="ORF">LCOR_03079.1</name>
</gene>